<feature type="compositionally biased region" description="Basic and acidic residues" evidence="1">
    <location>
        <begin position="19"/>
        <end position="29"/>
    </location>
</feature>
<comment type="caution">
    <text evidence="2">The sequence shown here is derived from an EMBL/GenBank/DDBJ whole genome shotgun (WGS) entry which is preliminary data.</text>
</comment>
<feature type="region of interest" description="Disordered" evidence="1">
    <location>
        <begin position="1"/>
        <end position="162"/>
    </location>
</feature>
<dbReference type="OrthoDB" id="6103695at2759"/>
<dbReference type="EMBL" id="RQTK01000882">
    <property type="protein sequence ID" value="RUS73945.1"/>
    <property type="molecule type" value="Genomic_DNA"/>
</dbReference>
<feature type="compositionally biased region" description="Basic residues" evidence="1">
    <location>
        <begin position="230"/>
        <end position="248"/>
    </location>
</feature>
<reference evidence="2 3" key="1">
    <citation type="submission" date="2019-01" db="EMBL/GenBank/DDBJ databases">
        <title>A draft genome assembly of the solar-powered sea slug Elysia chlorotica.</title>
        <authorList>
            <person name="Cai H."/>
            <person name="Li Q."/>
            <person name="Fang X."/>
            <person name="Li J."/>
            <person name="Curtis N.E."/>
            <person name="Altenburger A."/>
            <person name="Shibata T."/>
            <person name="Feng M."/>
            <person name="Maeda T."/>
            <person name="Schwartz J.A."/>
            <person name="Shigenobu S."/>
            <person name="Lundholm N."/>
            <person name="Nishiyama T."/>
            <person name="Yang H."/>
            <person name="Hasebe M."/>
            <person name="Li S."/>
            <person name="Pierce S.K."/>
            <person name="Wang J."/>
        </authorList>
    </citation>
    <scope>NUCLEOTIDE SEQUENCE [LARGE SCALE GENOMIC DNA]</scope>
    <source>
        <strain evidence="2">EC2010</strain>
        <tissue evidence="2">Whole organism of an adult</tissue>
    </source>
</reference>
<feature type="region of interest" description="Disordered" evidence="1">
    <location>
        <begin position="176"/>
        <end position="296"/>
    </location>
</feature>
<dbReference type="AlphaFoldDB" id="A0A3S1H7X0"/>
<feature type="non-terminal residue" evidence="2">
    <location>
        <position position="296"/>
    </location>
</feature>
<evidence type="ECO:0000313" key="2">
    <source>
        <dbReference type="EMBL" id="RUS73945.1"/>
    </source>
</evidence>
<evidence type="ECO:0000256" key="1">
    <source>
        <dbReference type="SAM" id="MobiDB-lite"/>
    </source>
</evidence>
<dbReference type="Proteomes" id="UP000271974">
    <property type="component" value="Unassembled WGS sequence"/>
</dbReference>
<evidence type="ECO:0000313" key="3">
    <source>
        <dbReference type="Proteomes" id="UP000271974"/>
    </source>
</evidence>
<feature type="compositionally biased region" description="Polar residues" evidence="1">
    <location>
        <begin position="86"/>
        <end position="102"/>
    </location>
</feature>
<feature type="compositionally biased region" description="Basic and acidic residues" evidence="1">
    <location>
        <begin position="259"/>
        <end position="280"/>
    </location>
</feature>
<sequence>MGNNPSQPHYESEDGPQYRYHETVLREAQSRAPLSEHQNDDEEQFFSAEEGDSSRSVTPERQRSESSSGEEISDIEEESTPPSERVNPQPTQHSCGQCNVSLIQDHDSIGPELGRGSNHSVISSPSVSNTHKRVMSANSLQDDGTSSKRIKLRTKSSPFQPICSGTRQQRLIKQLSESLSPAKRKIPLEDEGESASPHKKALTDSSLKRVRLGYIESSESEEDGVDSRGRSRRKIPKMGKYVSKRGRVCRQSAESSSEEDNHKKLKSSRESDRDDKKSNSDVEVSETDQEQVGNSR</sequence>
<feature type="compositionally biased region" description="Low complexity" evidence="1">
    <location>
        <begin position="117"/>
        <end position="129"/>
    </location>
</feature>
<accession>A0A3S1H7X0</accession>
<name>A0A3S1H7X0_ELYCH</name>
<proteinExistence type="predicted"/>
<protein>
    <submittedName>
        <fullName evidence="2">Uncharacterized protein</fullName>
    </submittedName>
</protein>
<gene>
    <name evidence="2" type="ORF">EGW08_018283</name>
</gene>
<keyword evidence="3" id="KW-1185">Reference proteome</keyword>
<organism evidence="2 3">
    <name type="scientific">Elysia chlorotica</name>
    <name type="common">Eastern emerald elysia</name>
    <name type="synonym">Sea slug</name>
    <dbReference type="NCBI Taxonomy" id="188477"/>
    <lineage>
        <taxon>Eukaryota</taxon>
        <taxon>Metazoa</taxon>
        <taxon>Spiralia</taxon>
        <taxon>Lophotrochozoa</taxon>
        <taxon>Mollusca</taxon>
        <taxon>Gastropoda</taxon>
        <taxon>Heterobranchia</taxon>
        <taxon>Euthyneura</taxon>
        <taxon>Panpulmonata</taxon>
        <taxon>Sacoglossa</taxon>
        <taxon>Placobranchoidea</taxon>
        <taxon>Plakobranchidae</taxon>
        <taxon>Elysia</taxon>
    </lineage>
</organism>